<gene>
    <name evidence="2" type="ORF">D9758_007771</name>
</gene>
<evidence type="ECO:0000313" key="2">
    <source>
        <dbReference type="EMBL" id="KAF5350271.1"/>
    </source>
</evidence>
<dbReference type="GO" id="GO:0016491">
    <property type="term" value="F:oxidoreductase activity"/>
    <property type="evidence" value="ECO:0007669"/>
    <property type="project" value="InterPro"/>
</dbReference>
<dbReference type="InterPro" id="IPR001155">
    <property type="entry name" value="OxRdtase_FMN_N"/>
</dbReference>
<proteinExistence type="predicted"/>
<name>A0A8H5CYD7_9AGAR</name>
<comment type="caution">
    <text evidence="2">The sequence shown here is derived from an EMBL/GenBank/DDBJ whole genome shotgun (WGS) entry which is preliminary data.</text>
</comment>
<dbReference type="PANTHER" id="PTHR22893:SF91">
    <property type="entry name" value="NADPH DEHYDROGENASE 2-RELATED"/>
    <property type="match status" value="1"/>
</dbReference>
<organism evidence="2 3">
    <name type="scientific">Tetrapyrgos nigripes</name>
    <dbReference type="NCBI Taxonomy" id="182062"/>
    <lineage>
        <taxon>Eukaryota</taxon>
        <taxon>Fungi</taxon>
        <taxon>Dikarya</taxon>
        <taxon>Basidiomycota</taxon>
        <taxon>Agaricomycotina</taxon>
        <taxon>Agaricomycetes</taxon>
        <taxon>Agaricomycetidae</taxon>
        <taxon>Agaricales</taxon>
        <taxon>Marasmiineae</taxon>
        <taxon>Marasmiaceae</taxon>
        <taxon>Tetrapyrgos</taxon>
    </lineage>
</organism>
<dbReference type="EMBL" id="JAACJM010000076">
    <property type="protein sequence ID" value="KAF5350271.1"/>
    <property type="molecule type" value="Genomic_DNA"/>
</dbReference>
<evidence type="ECO:0000259" key="1">
    <source>
        <dbReference type="Pfam" id="PF00724"/>
    </source>
</evidence>
<dbReference type="PANTHER" id="PTHR22893">
    <property type="entry name" value="NADH OXIDOREDUCTASE-RELATED"/>
    <property type="match status" value="1"/>
</dbReference>
<evidence type="ECO:0000313" key="3">
    <source>
        <dbReference type="Proteomes" id="UP000559256"/>
    </source>
</evidence>
<sequence length="404" mass="44566">MSSNNSNKLSVLFTPMKLGPLTLRNKFFMAALTRDRNVGVGTPAKATNTNVPTNVMAEYYRQRAKGGASLIISEGLQVAQHGTPWPHAGGIWSEAQVQGWKKVTDAVHEEGAYIYAQLWHPARVAHSDAPGQIASGEPLYAPSAVQIRPGGISKFRDLPEQPGPTMPVEIKDPKKFIELYRQAALNAKKAGFDGIEVHGGGGFLIHEFLDNTVNKRTDEWGGSAENRAKFGLEVIKAVSGVFEPGRVGVKLQPVGGYNDVGMPLEDTLETFGYFLTEADKLGLAYVQVLRYHESTDEFRDGKGRGLKHDTVQTYKPFLKKTNFFANQGYTASEAADHINSGKVDGVFFGFPWIANPDFPKRVEYGIPLNEKVEFTRLYNPPDLSEEELRKGYTDYPFAKVPLAN</sequence>
<feature type="domain" description="NADH:flavin oxidoreductase/NADH oxidase N-terminal" evidence="1">
    <location>
        <begin position="12"/>
        <end position="369"/>
    </location>
</feature>
<dbReference type="Proteomes" id="UP000559256">
    <property type="component" value="Unassembled WGS sequence"/>
</dbReference>
<protein>
    <recommendedName>
        <fullName evidence="1">NADH:flavin oxidoreductase/NADH oxidase N-terminal domain-containing protein</fullName>
    </recommendedName>
</protein>
<dbReference type="CDD" id="cd02933">
    <property type="entry name" value="OYE_like_FMN"/>
    <property type="match status" value="1"/>
</dbReference>
<dbReference type="GO" id="GO:0010181">
    <property type="term" value="F:FMN binding"/>
    <property type="evidence" value="ECO:0007669"/>
    <property type="project" value="InterPro"/>
</dbReference>
<keyword evidence="3" id="KW-1185">Reference proteome</keyword>
<dbReference type="OrthoDB" id="276546at2759"/>
<dbReference type="Pfam" id="PF00724">
    <property type="entry name" value="Oxidored_FMN"/>
    <property type="match status" value="1"/>
</dbReference>
<dbReference type="Gene3D" id="3.20.20.70">
    <property type="entry name" value="Aldolase class I"/>
    <property type="match status" value="1"/>
</dbReference>
<dbReference type="InterPro" id="IPR045247">
    <property type="entry name" value="Oye-like"/>
</dbReference>
<reference evidence="2 3" key="1">
    <citation type="journal article" date="2020" name="ISME J.">
        <title>Uncovering the hidden diversity of litter-decomposition mechanisms in mushroom-forming fungi.</title>
        <authorList>
            <person name="Floudas D."/>
            <person name="Bentzer J."/>
            <person name="Ahren D."/>
            <person name="Johansson T."/>
            <person name="Persson P."/>
            <person name="Tunlid A."/>
        </authorList>
    </citation>
    <scope>NUCLEOTIDE SEQUENCE [LARGE SCALE GENOMIC DNA]</scope>
    <source>
        <strain evidence="2 3">CBS 291.85</strain>
    </source>
</reference>
<dbReference type="InterPro" id="IPR013785">
    <property type="entry name" value="Aldolase_TIM"/>
</dbReference>
<accession>A0A8H5CYD7</accession>
<dbReference type="SUPFAM" id="SSF51395">
    <property type="entry name" value="FMN-linked oxidoreductases"/>
    <property type="match status" value="1"/>
</dbReference>
<dbReference type="AlphaFoldDB" id="A0A8H5CYD7"/>